<evidence type="ECO:0000313" key="3">
    <source>
        <dbReference type="Proteomes" id="UP001214576"/>
    </source>
</evidence>
<gene>
    <name evidence="2" type="ORF">MG293_001501</name>
</gene>
<evidence type="ECO:0000313" key="2">
    <source>
        <dbReference type="EMBL" id="KAI4549171.1"/>
    </source>
</evidence>
<organism evidence="2 3">
    <name type="scientific">Ovis ammon polii</name>
    <dbReference type="NCBI Taxonomy" id="230172"/>
    <lineage>
        <taxon>Eukaryota</taxon>
        <taxon>Metazoa</taxon>
        <taxon>Chordata</taxon>
        <taxon>Craniata</taxon>
        <taxon>Vertebrata</taxon>
        <taxon>Euteleostomi</taxon>
        <taxon>Mammalia</taxon>
        <taxon>Eutheria</taxon>
        <taxon>Laurasiatheria</taxon>
        <taxon>Artiodactyla</taxon>
        <taxon>Ruminantia</taxon>
        <taxon>Pecora</taxon>
        <taxon>Bovidae</taxon>
        <taxon>Caprinae</taxon>
        <taxon>Ovis</taxon>
    </lineage>
</organism>
<proteinExistence type="predicted"/>
<sequence length="242" mass="26164">MNGIFEMLEALLHVTGNSIEMAVTGPEVSFPFSCGKATLANFNGKGTLGWNIKVNTVLTGSPEDQAQGKDQNPRRPTGSTEASPPQDLLGYEPPLLTQWCQGAYKGCREGNGNPLQYSCLENPMDGEAWQKVKAAGSETACGFENGHSVCLFSLAGALRRQSIFSEGWAPVVTDAEETDFSYVRNRTLSSKFCIFELQAARTKWFRNALCSNSANPENGPTTNNGCNNGNTPNGTNNRRVIV</sequence>
<comment type="caution">
    <text evidence="2">The sequence shown here is derived from an EMBL/GenBank/DDBJ whole genome shotgun (WGS) entry which is preliminary data.</text>
</comment>
<dbReference type="EMBL" id="JAKZEL010000001">
    <property type="protein sequence ID" value="KAI4549171.1"/>
    <property type="molecule type" value="Genomic_DNA"/>
</dbReference>
<feature type="region of interest" description="Disordered" evidence="1">
    <location>
        <begin position="216"/>
        <end position="242"/>
    </location>
</feature>
<name>A0AAD4UN61_OVIAM</name>
<feature type="region of interest" description="Disordered" evidence="1">
    <location>
        <begin position="60"/>
        <end position="88"/>
    </location>
</feature>
<protein>
    <submittedName>
        <fullName evidence="2">Uncharacterized protein</fullName>
    </submittedName>
</protein>
<feature type="compositionally biased region" description="Polar residues" evidence="1">
    <location>
        <begin position="60"/>
        <end position="70"/>
    </location>
</feature>
<evidence type="ECO:0000256" key="1">
    <source>
        <dbReference type="SAM" id="MobiDB-lite"/>
    </source>
</evidence>
<dbReference type="Proteomes" id="UP001214576">
    <property type="component" value="Unassembled WGS sequence"/>
</dbReference>
<keyword evidence="3" id="KW-1185">Reference proteome</keyword>
<reference evidence="2" key="1">
    <citation type="submission" date="2022-03" db="EMBL/GenBank/DDBJ databases">
        <title>Genomic analyses of argali, domestic sheep and their hybrids provide insights into chromosomal evolution, heterosis and genetic basis of agronomic traits.</title>
        <authorList>
            <person name="Li M."/>
        </authorList>
    </citation>
    <scope>NUCLEOTIDE SEQUENCE</scope>
    <source>
        <strain evidence="2">CAU-MHL-2022a</strain>
        <tissue evidence="2">Skin</tissue>
    </source>
</reference>
<accession>A0AAD4UN61</accession>
<dbReference type="AlphaFoldDB" id="A0AAD4UN61"/>